<gene>
    <name evidence="1" type="primary">ORF5</name>
</gene>
<sequence length="85" mass="10069">QTAYFVKEIQLSFRRRPAGSKSSCVGTTSVHDELLQLVKKSLMNLPRKSLITFFLWKKCDSRTSIQILTFLQRTRLLFIWTFRTR</sequence>
<proteinExistence type="predicted"/>
<organism evidence="1">
    <name type="scientific">Caenorhabditis elegans</name>
    <dbReference type="NCBI Taxonomy" id="6239"/>
    <lineage>
        <taxon>Eukaryota</taxon>
        <taxon>Metazoa</taxon>
        <taxon>Ecdysozoa</taxon>
        <taxon>Nematoda</taxon>
        <taxon>Chromadorea</taxon>
        <taxon>Rhabditida</taxon>
        <taxon>Rhabditina</taxon>
        <taxon>Rhabditomorpha</taxon>
        <taxon>Rhabditoidea</taxon>
        <taxon>Rhabditidae</taxon>
        <taxon>Peloderinae</taxon>
        <taxon>Caenorhabditis</taxon>
    </lineage>
</organism>
<dbReference type="EMBL" id="X59156">
    <property type="protein sequence ID" value="CAA41873.1"/>
    <property type="molecule type" value="Genomic_DNA"/>
</dbReference>
<accession>Q22862</accession>
<feature type="non-terminal residue" evidence="1">
    <location>
        <position position="1"/>
    </location>
</feature>
<evidence type="ECO:0000313" key="1">
    <source>
        <dbReference type="EMBL" id="CAA41873.1"/>
    </source>
</evidence>
<reference evidence="1" key="2">
    <citation type="journal article" date="1992" name="DNA Cell Biol.">
        <title>The Tc2 transposon of Caenorhabditis elegans has the structure of a self-regulated element.</title>
        <authorList>
            <person name="Ruvolo V."/>
            <person name="Hill J.E."/>
            <person name="Levitt A."/>
        </authorList>
    </citation>
    <scope>NUCLEOTIDE SEQUENCE</scope>
    <source>
        <strain evidence="1">RW7406</strain>
    </source>
</reference>
<name>Q22862_CAEEL</name>
<protein>
    <submittedName>
        <fullName evidence="1">Transposase</fullName>
    </submittedName>
</protein>
<reference evidence="1" key="1">
    <citation type="submission" date="1991-04" db="EMBL/GenBank/DDBJ databases">
        <authorList>
            <person name="Levitt A.M."/>
        </authorList>
    </citation>
    <scope>NUCLEOTIDE SEQUENCE</scope>
    <source>
        <strain evidence="1">RW7406</strain>
    </source>
</reference>
<dbReference type="AlphaFoldDB" id="Q22862"/>